<sequence length="217" mass="24104">MEIKVVSAEHVWVDAGVIDMQNVSSSTTGGMSRLAGLQSLSLSREAQLLGNHDNVYGNFNFRMAQRAWHTDAWAVVRGHSTRSYFLTGFAHHSRKGYGRSIDKDLIRKEGIEEWEANLEVSAPKLSRKLGTVLSDVLSPVRRGLEGRGLVPPSPLHLKSPPVVKTRSRVDVREENQDVLLAAFESALVFKLTPGKVYLLSSLHFQLISSQTEDEAQK</sequence>
<dbReference type="AlphaFoldDB" id="A0ABD3GNK8"/>
<dbReference type="Proteomes" id="UP001633002">
    <property type="component" value="Unassembled WGS sequence"/>
</dbReference>
<gene>
    <name evidence="1" type="ORF">R1sor_021710</name>
</gene>
<protein>
    <submittedName>
        <fullName evidence="1">Uncharacterized protein</fullName>
    </submittedName>
</protein>
<organism evidence="1 2">
    <name type="scientific">Riccia sorocarpa</name>
    <dbReference type="NCBI Taxonomy" id="122646"/>
    <lineage>
        <taxon>Eukaryota</taxon>
        <taxon>Viridiplantae</taxon>
        <taxon>Streptophyta</taxon>
        <taxon>Embryophyta</taxon>
        <taxon>Marchantiophyta</taxon>
        <taxon>Marchantiopsida</taxon>
        <taxon>Marchantiidae</taxon>
        <taxon>Marchantiales</taxon>
        <taxon>Ricciaceae</taxon>
        <taxon>Riccia</taxon>
    </lineage>
</organism>
<evidence type="ECO:0000313" key="1">
    <source>
        <dbReference type="EMBL" id="KAL3678754.1"/>
    </source>
</evidence>
<proteinExistence type="predicted"/>
<keyword evidence="2" id="KW-1185">Reference proteome</keyword>
<name>A0ABD3GNK8_9MARC</name>
<accession>A0ABD3GNK8</accession>
<dbReference type="EMBL" id="JBJQOH010000007">
    <property type="protein sequence ID" value="KAL3678754.1"/>
    <property type="molecule type" value="Genomic_DNA"/>
</dbReference>
<evidence type="ECO:0000313" key="2">
    <source>
        <dbReference type="Proteomes" id="UP001633002"/>
    </source>
</evidence>
<reference evidence="1 2" key="1">
    <citation type="submission" date="2024-09" db="EMBL/GenBank/DDBJ databases">
        <title>Chromosome-scale assembly of Riccia sorocarpa.</title>
        <authorList>
            <person name="Paukszto L."/>
        </authorList>
    </citation>
    <scope>NUCLEOTIDE SEQUENCE [LARGE SCALE GENOMIC DNA]</scope>
    <source>
        <strain evidence="1">LP-2024</strain>
        <tissue evidence="1">Aerial parts of the thallus</tissue>
    </source>
</reference>
<comment type="caution">
    <text evidence="1">The sequence shown here is derived from an EMBL/GenBank/DDBJ whole genome shotgun (WGS) entry which is preliminary data.</text>
</comment>